<name>A0ABT9VXM1_9BACI</name>
<sequence>MRVTLNVHPADGVRPHEEMYEEMAKELGIDYVNEHPIPFNIASRAFRDAYFTYLHRPEEARGVDFWWIDWEQGTTSGVEGLDPLWLRISSINYSQATKKR</sequence>
<protein>
    <submittedName>
        <fullName evidence="1">Uncharacterized protein</fullName>
    </submittedName>
</protein>
<dbReference type="EMBL" id="JAUSTY010000005">
    <property type="protein sequence ID" value="MDQ0165736.1"/>
    <property type="molecule type" value="Genomic_DNA"/>
</dbReference>
<evidence type="ECO:0000313" key="2">
    <source>
        <dbReference type="Proteomes" id="UP001235840"/>
    </source>
</evidence>
<dbReference type="Proteomes" id="UP001235840">
    <property type="component" value="Unassembled WGS sequence"/>
</dbReference>
<keyword evidence="2" id="KW-1185">Reference proteome</keyword>
<organism evidence="1 2">
    <name type="scientific">Caldalkalibacillus horti</name>
    <dbReference type="NCBI Taxonomy" id="77523"/>
    <lineage>
        <taxon>Bacteria</taxon>
        <taxon>Bacillati</taxon>
        <taxon>Bacillota</taxon>
        <taxon>Bacilli</taxon>
        <taxon>Bacillales</taxon>
        <taxon>Bacillaceae</taxon>
        <taxon>Caldalkalibacillus</taxon>
    </lineage>
</organism>
<proteinExistence type="predicted"/>
<reference evidence="1 2" key="1">
    <citation type="submission" date="2023-07" db="EMBL/GenBank/DDBJ databases">
        <title>Genomic Encyclopedia of Type Strains, Phase IV (KMG-IV): sequencing the most valuable type-strain genomes for metagenomic binning, comparative biology and taxonomic classification.</title>
        <authorList>
            <person name="Goeker M."/>
        </authorList>
    </citation>
    <scope>NUCLEOTIDE SEQUENCE [LARGE SCALE GENOMIC DNA]</scope>
    <source>
        <strain evidence="1 2">DSM 12751</strain>
    </source>
</reference>
<comment type="caution">
    <text evidence="1">The sequence shown here is derived from an EMBL/GenBank/DDBJ whole genome shotgun (WGS) entry which is preliminary data.</text>
</comment>
<evidence type="ECO:0000313" key="1">
    <source>
        <dbReference type="EMBL" id="MDQ0165736.1"/>
    </source>
</evidence>
<dbReference type="RefSeq" id="WP_307393181.1">
    <property type="nucleotide sequence ID" value="NZ_BAAADK010000011.1"/>
</dbReference>
<accession>A0ABT9VXM1</accession>
<gene>
    <name evidence="1" type="ORF">J2S11_001637</name>
</gene>